<comment type="subcellular location">
    <subcellularLocation>
        <location evidence="1">Membrane</location>
        <topology evidence="1">Multi-pass membrane protein</topology>
    </subcellularLocation>
</comment>
<evidence type="ECO:0000256" key="7">
    <source>
        <dbReference type="SAM" id="Phobius"/>
    </source>
</evidence>
<keyword evidence="4 7" id="KW-0472">Membrane</keyword>
<sequence length="399" mass="44125">MDVVHYVVRQDNGLQGLPPDVLAQSRQPQMIVGNLVAQIIGSLFFFTRAYSRIAIIKAWRLEDHVLTLAWVFCTGYSVCQYGQIANGAGRHAAALFAQHLDTPITSQKYAYAAQIIVFPALAVPKMSICLTYLRVFDADIRGRYMIRALLILLVLLTFPFMFEVAFQCNPVHVYWSEGRPADKCIADFAGFLLSGSLNIFVDVALMAIVLPRVLRMQLHQRQRWALAGIVLVGTLAAVAGIVRMVRVSRSLALPNFEPSWDQYDISIWQSTEIYVSLLCASAPGIKPAVKKILPKLLGSYSSRYRTRTTGGESVGIELGLGPNWKRATIGSARVHNRRLNESVLDTADGPYTEFGSDIDARSTGRNSIDRPATTTTVGERSQRGHVHKTSEVSVQTQAV</sequence>
<evidence type="ECO:0000256" key="5">
    <source>
        <dbReference type="ARBA" id="ARBA00038359"/>
    </source>
</evidence>
<evidence type="ECO:0000259" key="8">
    <source>
        <dbReference type="Pfam" id="PF20684"/>
    </source>
</evidence>
<evidence type="ECO:0000256" key="1">
    <source>
        <dbReference type="ARBA" id="ARBA00004141"/>
    </source>
</evidence>
<dbReference type="AlphaFoldDB" id="A0A1Y2MFG1"/>
<keyword evidence="3 7" id="KW-1133">Transmembrane helix</keyword>
<evidence type="ECO:0000256" key="6">
    <source>
        <dbReference type="SAM" id="MobiDB-lite"/>
    </source>
</evidence>
<feature type="region of interest" description="Disordered" evidence="6">
    <location>
        <begin position="354"/>
        <end position="399"/>
    </location>
</feature>
<dbReference type="InterPro" id="IPR052337">
    <property type="entry name" value="SAT4-like"/>
</dbReference>
<dbReference type="PANTHER" id="PTHR33048:SF129">
    <property type="entry name" value="INTEGRAL MEMBRANE PROTEIN-RELATED"/>
    <property type="match status" value="1"/>
</dbReference>
<keyword evidence="2 7" id="KW-0812">Transmembrane</keyword>
<name>A0A1Y2MFG1_EPING</name>
<dbReference type="PANTHER" id="PTHR33048">
    <property type="entry name" value="PTH11-LIKE INTEGRAL MEMBRANE PROTEIN (AFU_ORTHOLOGUE AFUA_5G11245)"/>
    <property type="match status" value="1"/>
</dbReference>
<dbReference type="EMBL" id="KZ107838">
    <property type="protein sequence ID" value="OSS54217.1"/>
    <property type="molecule type" value="Genomic_DNA"/>
</dbReference>
<proteinExistence type="inferred from homology"/>
<dbReference type="Pfam" id="PF20684">
    <property type="entry name" value="Fung_rhodopsin"/>
    <property type="match status" value="1"/>
</dbReference>
<feature type="domain" description="Rhodopsin" evidence="8">
    <location>
        <begin position="48"/>
        <end position="290"/>
    </location>
</feature>
<protein>
    <recommendedName>
        <fullName evidence="8">Rhodopsin domain-containing protein</fullName>
    </recommendedName>
</protein>
<feature type="transmembrane region" description="Helical" evidence="7">
    <location>
        <begin position="144"/>
        <end position="165"/>
    </location>
</feature>
<dbReference type="InParanoid" id="A0A1Y2MFG1"/>
<evidence type="ECO:0000256" key="2">
    <source>
        <dbReference type="ARBA" id="ARBA00022692"/>
    </source>
</evidence>
<dbReference type="InterPro" id="IPR049326">
    <property type="entry name" value="Rhodopsin_dom_fungi"/>
</dbReference>
<dbReference type="STRING" id="105696.A0A1Y2MFG1"/>
<evidence type="ECO:0000313" key="9">
    <source>
        <dbReference type="EMBL" id="OSS54217.1"/>
    </source>
</evidence>
<evidence type="ECO:0000256" key="3">
    <source>
        <dbReference type="ARBA" id="ARBA00022989"/>
    </source>
</evidence>
<evidence type="ECO:0000313" key="10">
    <source>
        <dbReference type="Proteomes" id="UP000193240"/>
    </source>
</evidence>
<dbReference type="OMA" id="HVYWSEG"/>
<dbReference type="GO" id="GO:0016020">
    <property type="term" value="C:membrane"/>
    <property type="evidence" value="ECO:0007669"/>
    <property type="project" value="UniProtKB-SubCell"/>
</dbReference>
<feature type="transmembrane region" description="Helical" evidence="7">
    <location>
        <begin position="223"/>
        <end position="245"/>
    </location>
</feature>
<accession>A0A1Y2MFG1</accession>
<organism evidence="9 10">
    <name type="scientific">Epicoccum nigrum</name>
    <name type="common">Soil fungus</name>
    <name type="synonym">Epicoccum purpurascens</name>
    <dbReference type="NCBI Taxonomy" id="105696"/>
    <lineage>
        <taxon>Eukaryota</taxon>
        <taxon>Fungi</taxon>
        <taxon>Dikarya</taxon>
        <taxon>Ascomycota</taxon>
        <taxon>Pezizomycotina</taxon>
        <taxon>Dothideomycetes</taxon>
        <taxon>Pleosporomycetidae</taxon>
        <taxon>Pleosporales</taxon>
        <taxon>Pleosporineae</taxon>
        <taxon>Didymellaceae</taxon>
        <taxon>Epicoccum</taxon>
    </lineage>
</organism>
<comment type="similarity">
    <text evidence="5">Belongs to the SAT4 family.</text>
</comment>
<feature type="transmembrane region" description="Helical" evidence="7">
    <location>
        <begin position="31"/>
        <end position="50"/>
    </location>
</feature>
<evidence type="ECO:0000256" key="4">
    <source>
        <dbReference type="ARBA" id="ARBA00023136"/>
    </source>
</evidence>
<gene>
    <name evidence="9" type="ORF">B5807_01532</name>
</gene>
<dbReference type="Proteomes" id="UP000193240">
    <property type="component" value="Unassembled WGS sequence"/>
</dbReference>
<keyword evidence="10" id="KW-1185">Reference proteome</keyword>
<reference evidence="9 10" key="1">
    <citation type="journal article" date="2017" name="Genome Announc.">
        <title>Genome sequence of the saprophytic ascomycete Epicoccum nigrum ICMP 19927 strain isolated from New Zealand.</title>
        <authorList>
            <person name="Fokin M."/>
            <person name="Fleetwood D."/>
            <person name="Weir B.S."/>
            <person name="Villas-Boas S.G."/>
        </authorList>
    </citation>
    <scope>NUCLEOTIDE SEQUENCE [LARGE SCALE GENOMIC DNA]</scope>
    <source>
        <strain evidence="9 10">ICMP 19927</strain>
    </source>
</reference>
<feature type="transmembrane region" description="Helical" evidence="7">
    <location>
        <begin position="185"/>
        <end position="211"/>
    </location>
</feature>